<comment type="caution">
    <text evidence="3">The sequence shown here is derived from an EMBL/GenBank/DDBJ whole genome shotgun (WGS) entry which is preliminary data.</text>
</comment>
<dbReference type="InterPro" id="IPR027417">
    <property type="entry name" value="P-loop_NTPase"/>
</dbReference>
<gene>
    <name evidence="3" type="ORF">Ssi02_15400</name>
</gene>
<feature type="domain" description="Helicase ATP-binding" evidence="2">
    <location>
        <begin position="35"/>
        <end position="194"/>
    </location>
</feature>
<accession>A0A919VAP0</accession>
<dbReference type="AlphaFoldDB" id="A0A919VAP0"/>
<dbReference type="PANTHER" id="PTHR47396">
    <property type="entry name" value="TYPE I RESTRICTION ENZYME ECOKI R PROTEIN"/>
    <property type="match status" value="1"/>
</dbReference>
<dbReference type="Gene3D" id="3.40.50.300">
    <property type="entry name" value="P-loop containing nucleotide triphosphate hydrolases"/>
    <property type="match status" value="2"/>
</dbReference>
<dbReference type="GO" id="GO:0016787">
    <property type="term" value="F:hydrolase activity"/>
    <property type="evidence" value="ECO:0007669"/>
    <property type="project" value="InterPro"/>
</dbReference>
<dbReference type="GO" id="GO:0005829">
    <property type="term" value="C:cytosol"/>
    <property type="evidence" value="ECO:0007669"/>
    <property type="project" value="TreeGrafter"/>
</dbReference>
<dbReference type="Pfam" id="PF04851">
    <property type="entry name" value="ResIII"/>
    <property type="match status" value="1"/>
</dbReference>
<reference evidence="3" key="1">
    <citation type="submission" date="2021-01" db="EMBL/GenBank/DDBJ databases">
        <title>Whole genome shotgun sequence of Sinosporangium siamense NBRC 109515.</title>
        <authorList>
            <person name="Komaki H."/>
            <person name="Tamura T."/>
        </authorList>
    </citation>
    <scope>NUCLEOTIDE SEQUENCE</scope>
    <source>
        <strain evidence="3">NBRC 109515</strain>
    </source>
</reference>
<evidence type="ECO:0000259" key="2">
    <source>
        <dbReference type="PROSITE" id="PS51192"/>
    </source>
</evidence>
<proteinExistence type="predicted"/>
<sequence>MSTFAASHLSPSYPDRAAWGTAPKLRAWQQEAFDLYFHREPRDFLTVATPGAGKTTYALRIASELLARGAIRAVTIVTPTEHLKRQWADAAGRVGISIDPEFKNSQGTTSRDYTGVAVTYAQVAMHPALHRARTEARKTLVIFDELHHAGDAKSWGDGVREAFEPATRRLGLTGTPFRSDDNPIPFVTYAEDGDGGQRSVSDYSYGYGPALADGVVRPVIFLAYAGEMKWRTRAGDEIAATLGTPLTKDQLSQAWRAALDPKGDWIRQVLSAADRRLTEVRRGVPDAGGLVIASDHEAARAYARHLRAITGEGATIVLSDDPGASKKIKHFTASGDRWLVAVRMVSEGVDIPRLCVGVYATSISTPLFFAQAVGRFVRARKRGETASVFLPSVPTLMGLAGEMEAERDHVLGKRQQDDGLDDSLLEQAQRKKDNPDVLGDELPFETVEASATFDRVLFDGGEFGTAAAPGSPEEEDFIGLPGLLEPDQVAHILRKRQADQQAARRRKVGTPEAEPVRSPHEELAELRKELNGLVGAWNHRTGQPHGVIHSDLRRACGGPLLAQATAEQVRERIETIRKWATQRSR</sequence>
<dbReference type="EMBL" id="BOOW01000009">
    <property type="protein sequence ID" value="GII91309.1"/>
    <property type="molecule type" value="Genomic_DNA"/>
</dbReference>
<dbReference type="InterPro" id="IPR050742">
    <property type="entry name" value="Helicase_Restrict-Modif_Enz"/>
</dbReference>
<dbReference type="GO" id="GO:0003677">
    <property type="term" value="F:DNA binding"/>
    <property type="evidence" value="ECO:0007669"/>
    <property type="project" value="InterPro"/>
</dbReference>
<evidence type="ECO:0000256" key="1">
    <source>
        <dbReference type="SAM" id="MobiDB-lite"/>
    </source>
</evidence>
<dbReference type="SMART" id="SM00487">
    <property type="entry name" value="DEXDc"/>
    <property type="match status" value="1"/>
</dbReference>
<evidence type="ECO:0000313" key="3">
    <source>
        <dbReference type="EMBL" id="GII91309.1"/>
    </source>
</evidence>
<dbReference type="Proteomes" id="UP000606172">
    <property type="component" value="Unassembled WGS sequence"/>
</dbReference>
<dbReference type="InterPro" id="IPR014001">
    <property type="entry name" value="Helicase_ATP-bd"/>
</dbReference>
<organism evidence="3 4">
    <name type="scientific">Sinosporangium siamense</name>
    <dbReference type="NCBI Taxonomy" id="1367973"/>
    <lineage>
        <taxon>Bacteria</taxon>
        <taxon>Bacillati</taxon>
        <taxon>Actinomycetota</taxon>
        <taxon>Actinomycetes</taxon>
        <taxon>Streptosporangiales</taxon>
        <taxon>Streptosporangiaceae</taxon>
        <taxon>Sinosporangium</taxon>
    </lineage>
</organism>
<dbReference type="PROSITE" id="PS51192">
    <property type="entry name" value="HELICASE_ATP_BIND_1"/>
    <property type="match status" value="1"/>
</dbReference>
<name>A0A919VAP0_9ACTN</name>
<dbReference type="SUPFAM" id="SSF52540">
    <property type="entry name" value="P-loop containing nucleoside triphosphate hydrolases"/>
    <property type="match status" value="2"/>
</dbReference>
<evidence type="ECO:0000313" key="4">
    <source>
        <dbReference type="Proteomes" id="UP000606172"/>
    </source>
</evidence>
<feature type="region of interest" description="Disordered" evidence="1">
    <location>
        <begin position="498"/>
        <end position="520"/>
    </location>
</feature>
<dbReference type="InterPro" id="IPR006935">
    <property type="entry name" value="Helicase/UvrB_N"/>
</dbReference>
<keyword evidence="4" id="KW-1185">Reference proteome</keyword>
<dbReference type="RefSeq" id="WP_204022619.1">
    <property type="nucleotide sequence ID" value="NZ_BOOW01000009.1"/>
</dbReference>
<dbReference type="GO" id="GO:0005524">
    <property type="term" value="F:ATP binding"/>
    <property type="evidence" value="ECO:0007669"/>
    <property type="project" value="InterPro"/>
</dbReference>
<protein>
    <recommendedName>
        <fullName evidence="2">Helicase ATP-binding domain-containing protein</fullName>
    </recommendedName>
</protein>
<dbReference type="PANTHER" id="PTHR47396:SF2">
    <property type="entry name" value="HELICASE ATP-BINDING DOMAIN-CONTAINING PROTEIN"/>
    <property type="match status" value="1"/>
</dbReference>